<evidence type="ECO:0000259" key="3">
    <source>
        <dbReference type="SMART" id="SM00062"/>
    </source>
</evidence>
<dbReference type="SUPFAM" id="SSF53850">
    <property type="entry name" value="Periplasmic binding protein-like II"/>
    <property type="match status" value="1"/>
</dbReference>
<dbReference type="Pfam" id="PF00497">
    <property type="entry name" value="SBP_bac_3"/>
    <property type="match status" value="1"/>
</dbReference>
<dbReference type="InterPro" id="IPR001638">
    <property type="entry name" value="Solute-binding_3/MltF_N"/>
</dbReference>
<dbReference type="RefSeq" id="WP_037229600.1">
    <property type="nucleotide sequence ID" value="NZ_CP008947.1"/>
</dbReference>
<feature type="domain" description="Solute-binding protein family 3/N-terminal" evidence="3">
    <location>
        <begin position="70"/>
        <end position="295"/>
    </location>
</feature>
<dbReference type="Gene3D" id="3.40.190.10">
    <property type="entry name" value="Periplasmic binding protein-like II"/>
    <property type="match status" value="2"/>
</dbReference>
<evidence type="ECO:0000313" key="4">
    <source>
        <dbReference type="EMBL" id="AII03148.1"/>
    </source>
</evidence>
<dbReference type="PANTHER" id="PTHR35936">
    <property type="entry name" value="MEMBRANE-BOUND LYTIC MUREIN TRANSGLYCOSYLASE F"/>
    <property type="match status" value="1"/>
</dbReference>
<dbReference type="EMBL" id="CP008947">
    <property type="protein sequence ID" value="AII03148.1"/>
    <property type="molecule type" value="Genomic_DNA"/>
</dbReference>
<gene>
    <name evidence="4" type="ORF">EP51_00015</name>
</gene>
<evidence type="ECO:0000256" key="2">
    <source>
        <dbReference type="SAM" id="SignalP"/>
    </source>
</evidence>
<feature type="signal peptide" evidence="2">
    <location>
        <begin position="1"/>
        <end position="19"/>
    </location>
</feature>
<dbReference type="Proteomes" id="UP000028488">
    <property type="component" value="Chromosome"/>
</dbReference>
<dbReference type="SMART" id="SM00062">
    <property type="entry name" value="PBPb"/>
    <property type="match status" value="1"/>
</dbReference>
<reference evidence="4 5" key="1">
    <citation type="submission" date="2014-07" db="EMBL/GenBank/DDBJ databases">
        <title>Genome Sequence of Rhodococcus opacus Strain R7, a Biodegrader of Mono- and Polycyclic Aromatic Hydrocarbons.</title>
        <authorList>
            <person name="Di Gennaro P."/>
            <person name="Zampolli J."/>
            <person name="Presti I."/>
            <person name="Cappelletti M."/>
            <person name="D'Ursi P."/>
            <person name="Orro A."/>
            <person name="Mezzelani A."/>
            <person name="Milanesi L."/>
        </authorList>
    </citation>
    <scope>NUCLEOTIDE SEQUENCE [LARGE SCALE GENOMIC DNA]</scope>
    <source>
        <strain evidence="4 5">R7</strain>
    </source>
</reference>
<name>A0A076EDH0_RHOOP</name>
<organism evidence="4 5">
    <name type="scientific">Rhodococcus opacus</name>
    <name type="common">Nocardia opaca</name>
    <dbReference type="NCBI Taxonomy" id="37919"/>
    <lineage>
        <taxon>Bacteria</taxon>
        <taxon>Bacillati</taxon>
        <taxon>Actinomycetota</taxon>
        <taxon>Actinomycetes</taxon>
        <taxon>Mycobacteriales</taxon>
        <taxon>Nocardiaceae</taxon>
        <taxon>Rhodococcus</taxon>
    </lineage>
</organism>
<dbReference type="PROSITE" id="PS51257">
    <property type="entry name" value="PROKAR_LIPOPROTEIN"/>
    <property type="match status" value="1"/>
</dbReference>
<sequence>MTRRAGGYSHRFLCAGALAALLLSTAGCGRLEEFADPPASAPVEGDSTPALAVNESAVALLPDTVAARRTLRVAIPTNEPPTQFYSEGTRYMTGTNPDIARLIGKALNLDVDIKVVNFDSIIPGIAAGRYDMTVSSMTPTTKRMAAMDFVDYMQMGNAIVVVKGGEPVTKDTLCGRKVGVLTGSYQLTVTIPAYEQECVAAGKPPIQTGQFQDTRQAISALTSGRQDAVLADSPILSYATANNPDLELSDTFDYAPVAVGVTKEPALVDAVSAALDSVIASDAYREVLGKYGSESAMITRARVNAAQ</sequence>
<evidence type="ECO:0000256" key="1">
    <source>
        <dbReference type="ARBA" id="ARBA00022729"/>
    </source>
</evidence>
<accession>A0A076EDH0</accession>
<evidence type="ECO:0000313" key="5">
    <source>
        <dbReference type="Proteomes" id="UP000028488"/>
    </source>
</evidence>
<dbReference type="PANTHER" id="PTHR35936:SF17">
    <property type="entry name" value="ARGININE-BINDING EXTRACELLULAR PROTEIN ARTP"/>
    <property type="match status" value="1"/>
</dbReference>
<keyword evidence="1 2" id="KW-0732">Signal</keyword>
<proteinExistence type="predicted"/>
<feature type="chain" id="PRO_5038981223" evidence="2">
    <location>
        <begin position="20"/>
        <end position="307"/>
    </location>
</feature>
<dbReference type="AlphaFoldDB" id="A0A076EDH0"/>
<protein>
    <submittedName>
        <fullName evidence="4">ABC transporter substrate-binding protein</fullName>
    </submittedName>
</protein>
<dbReference type="eggNOG" id="COG0834">
    <property type="taxonomic scope" value="Bacteria"/>
</dbReference>